<evidence type="ECO:0000256" key="1">
    <source>
        <dbReference type="SAM" id="Phobius"/>
    </source>
</evidence>
<dbReference type="EMBL" id="BAAFZP010000001">
    <property type="protein sequence ID" value="GAB1580482.1"/>
    <property type="molecule type" value="Genomic_DNA"/>
</dbReference>
<dbReference type="InterPro" id="IPR007047">
    <property type="entry name" value="Flp_Fap"/>
</dbReference>
<keyword evidence="1" id="KW-0812">Transmembrane</keyword>
<keyword evidence="1" id="KW-0472">Membrane</keyword>
<keyword evidence="3" id="KW-1185">Reference proteome</keyword>
<dbReference type="Pfam" id="PF04964">
    <property type="entry name" value="Flp_Fap"/>
    <property type="match status" value="1"/>
</dbReference>
<accession>A0ABQ0GUY9</accession>
<evidence type="ECO:0008006" key="4">
    <source>
        <dbReference type="Google" id="ProtNLM"/>
    </source>
</evidence>
<evidence type="ECO:0000313" key="3">
    <source>
        <dbReference type="Proteomes" id="UP001628091"/>
    </source>
</evidence>
<comment type="caution">
    <text evidence="2">The sequence shown here is derived from an EMBL/GenBank/DDBJ whole genome shotgun (WGS) entry which is preliminary data.</text>
</comment>
<protein>
    <recommendedName>
        <fullName evidence="4">Flp family type IVb pilin</fullName>
    </recommendedName>
</protein>
<gene>
    <name evidence="2" type="ORF">PPNSA23_04250</name>
</gene>
<organism evidence="2 3">
    <name type="scientific">Phyllobacterium phragmitis</name>
    <dbReference type="NCBI Taxonomy" id="2670329"/>
    <lineage>
        <taxon>Bacteria</taxon>
        <taxon>Pseudomonadati</taxon>
        <taxon>Pseudomonadota</taxon>
        <taxon>Alphaproteobacteria</taxon>
        <taxon>Hyphomicrobiales</taxon>
        <taxon>Phyllobacteriaceae</taxon>
        <taxon>Phyllobacterium</taxon>
    </lineage>
</organism>
<sequence>MSILKSFLRDRAASATIEYGLLGALISVAILAAILQLSANLSFDSIATLVSDTMK</sequence>
<name>A0ABQ0GUY9_9HYPH</name>
<keyword evidence="1" id="KW-1133">Transmembrane helix</keyword>
<feature type="transmembrane region" description="Helical" evidence="1">
    <location>
        <begin position="12"/>
        <end position="35"/>
    </location>
</feature>
<reference evidence="2 3" key="1">
    <citation type="submission" date="2024-10" db="EMBL/GenBank/DDBJ databases">
        <title>Isolation, draft genome sequencing and identification of Phyllobacterium sp. NSA23, isolated from leaf soil.</title>
        <authorList>
            <person name="Akita H."/>
        </authorList>
    </citation>
    <scope>NUCLEOTIDE SEQUENCE [LARGE SCALE GENOMIC DNA]</scope>
    <source>
        <strain evidence="2 3">NSA23</strain>
    </source>
</reference>
<evidence type="ECO:0000313" key="2">
    <source>
        <dbReference type="EMBL" id="GAB1580482.1"/>
    </source>
</evidence>
<dbReference type="Proteomes" id="UP001628091">
    <property type="component" value="Unassembled WGS sequence"/>
</dbReference>
<proteinExistence type="predicted"/>
<dbReference type="RefSeq" id="WP_407863484.1">
    <property type="nucleotide sequence ID" value="NZ_BAAFZP010000001.1"/>
</dbReference>